<dbReference type="PROSITE" id="PS51257">
    <property type="entry name" value="PROKAR_LIPOPROTEIN"/>
    <property type="match status" value="1"/>
</dbReference>
<organism evidence="2 3">
    <name type="scientific">Lentilactobacillus raoultii</name>
    <dbReference type="NCBI Taxonomy" id="1987503"/>
    <lineage>
        <taxon>Bacteria</taxon>
        <taxon>Bacillati</taxon>
        <taxon>Bacillota</taxon>
        <taxon>Bacilli</taxon>
        <taxon>Lactobacillales</taxon>
        <taxon>Lactobacillaceae</taxon>
        <taxon>Lentilactobacillus</taxon>
    </lineage>
</organism>
<sequence length="62" mass="6969">MNKPVKVLQFLLIYVVMFIGCILIARLLLGSIVDSRFIIGAFVIGFCSWLLSLIIARLISKK</sequence>
<dbReference type="RefSeq" id="WP_121978048.1">
    <property type="nucleotide sequence ID" value="NZ_JBHTLH010000019.1"/>
</dbReference>
<keyword evidence="1" id="KW-1133">Transmembrane helix</keyword>
<keyword evidence="3" id="KW-1185">Reference proteome</keyword>
<comment type="caution">
    <text evidence="2">The sequence shown here is derived from an EMBL/GenBank/DDBJ whole genome shotgun (WGS) entry which is preliminary data.</text>
</comment>
<evidence type="ECO:0000256" key="1">
    <source>
        <dbReference type="SAM" id="Phobius"/>
    </source>
</evidence>
<feature type="transmembrane region" description="Helical" evidence="1">
    <location>
        <begin position="7"/>
        <end position="29"/>
    </location>
</feature>
<accession>A0ABW3PQL2</accession>
<dbReference type="EMBL" id="JBHTLH010000019">
    <property type="protein sequence ID" value="MFD1125121.1"/>
    <property type="molecule type" value="Genomic_DNA"/>
</dbReference>
<evidence type="ECO:0000313" key="2">
    <source>
        <dbReference type="EMBL" id="MFD1125121.1"/>
    </source>
</evidence>
<keyword evidence="1" id="KW-0812">Transmembrane</keyword>
<protein>
    <submittedName>
        <fullName evidence="2">Uncharacterized protein</fullName>
    </submittedName>
</protein>
<dbReference type="Proteomes" id="UP001597156">
    <property type="component" value="Unassembled WGS sequence"/>
</dbReference>
<keyword evidence="1" id="KW-0472">Membrane</keyword>
<gene>
    <name evidence="2" type="ORF">ACFQ22_07115</name>
</gene>
<reference evidence="3" key="1">
    <citation type="journal article" date="2019" name="Int. J. Syst. Evol. Microbiol.">
        <title>The Global Catalogue of Microorganisms (GCM) 10K type strain sequencing project: providing services to taxonomists for standard genome sequencing and annotation.</title>
        <authorList>
            <consortium name="The Broad Institute Genomics Platform"/>
            <consortium name="The Broad Institute Genome Sequencing Center for Infectious Disease"/>
            <person name="Wu L."/>
            <person name="Ma J."/>
        </authorList>
    </citation>
    <scope>NUCLEOTIDE SEQUENCE [LARGE SCALE GENOMIC DNA]</scope>
    <source>
        <strain evidence="3">CCUG 71848</strain>
    </source>
</reference>
<name>A0ABW3PQL2_9LACO</name>
<feature type="transmembrane region" description="Helical" evidence="1">
    <location>
        <begin position="35"/>
        <end position="59"/>
    </location>
</feature>
<proteinExistence type="predicted"/>
<evidence type="ECO:0000313" key="3">
    <source>
        <dbReference type="Proteomes" id="UP001597156"/>
    </source>
</evidence>